<dbReference type="EMBL" id="QRBI01000104">
    <property type="protein sequence ID" value="RMC15961.1"/>
    <property type="molecule type" value="Genomic_DNA"/>
</dbReference>
<keyword evidence="2" id="KW-1185">Reference proteome</keyword>
<protein>
    <recommendedName>
        <fullName evidence="3">Reverse transcriptase domain-containing protein</fullName>
    </recommendedName>
</protein>
<accession>A0A3M0KTG6</accession>
<name>A0A3M0KTG6_HIRRU</name>
<dbReference type="OrthoDB" id="416454at2759"/>
<reference evidence="1 2" key="1">
    <citation type="submission" date="2018-07" db="EMBL/GenBank/DDBJ databases">
        <title>A high quality draft genome assembly of the barn swallow (H. rustica rustica).</title>
        <authorList>
            <person name="Formenti G."/>
            <person name="Chiara M."/>
            <person name="Poveda L."/>
            <person name="Francoijs K.-J."/>
            <person name="Bonisoli-Alquati A."/>
            <person name="Canova L."/>
            <person name="Gianfranceschi L."/>
            <person name="Horner D.S."/>
            <person name="Saino N."/>
        </authorList>
    </citation>
    <scope>NUCLEOTIDE SEQUENCE [LARGE SCALE GENOMIC DNA]</scope>
    <source>
        <strain evidence="1">Chelidonia</strain>
        <tissue evidence="1">Blood</tissue>
    </source>
</reference>
<dbReference type="Proteomes" id="UP000269221">
    <property type="component" value="Unassembled WGS sequence"/>
</dbReference>
<organism evidence="1 2">
    <name type="scientific">Hirundo rustica rustica</name>
    <dbReference type="NCBI Taxonomy" id="333673"/>
    <lineage>
        <taxon>Eukaryota</taxon>
        <taxon>Metazoa</taxon>
        <taxon>Chordata</taxon>
        <taxon>Craniata</taxon>
        <taxon>Vertebrata</taxon>
        <taxon>Euteleostomi</taxon>
        <taxon>Archelosauria</taxon>
        <taxon>Archosauria</taxon>
        <taxon>Dinosauria</taxon>
        <taxon>Saurischia</taxon>
        <taxon>Theropoda</taxon>
        <taxon>Coelurosauria</taxon>
        <taxon>Aves</taxon>
        <taxon>Neognathae</taxon>
        <taxon>Neoaves</taxon>
        <taxon>Telluraves</taxon>
        <taxon>Australaves</taxon>
        <taxon>Passeriformes</taxon>
        <taxon>Sylvioidea</taxon>
        <taxon>Hirundinidae</taxon>
        <taxon>Hirundo</taxon>
    </lineage>
</organism>
<proteinExistence type="predicted"/>
<sequence length="120" mass="13216">MDEGRAVDVVYLNFSKASNIISHNILIHKIRKCGLDKWTVKWTENCQNGHASEILISAMESGWRPVTSGVPQGPGLLNFFINDLDEGAEACSASSLMVQSSEEWLRSQRAVQPLRGTLTG</sequence>
<gene>
    <name evidence="1" type="ORF">DUI87_08168</name>
</gene>
<dbReference type="AlphaFoldDB" id="A0A3M0KTG6"/>
<comment type="caution">
    <text evidence="1">The sequence shown here is derived from an EMBL/GenBank/DDBJ whole genome shotgun (WGS) entry which is preliminary data.</text>
</comment>
<evidence type="ECO:0000313" key="1">
    <source>
        <dbReference type="EMBL" id="RMC15961.1"/>
    </source>
</evidence>
<evidence type="ECO:0008006" key="3">
    <source>
        <dbReference type="Google" id="ProtNLM"/>
    </source>
</evidence>
<dbReference type="PANTHER" id="PTHR33332">
    <property type="entry name" value="REVERSE TRANSCRIPTASE DOMAIN-CONTAINING PROTEIN"/>
    <property type="match status" value="1"/>
</dbReference>
<evidence type="ECO:0000313" key="2">
    <source>
        <dbReference type="Proteomes" id="UP000269221"/>
    </source>
</evidence>